<gene>
    <name evidence="10" type="primary">LOC111124581</name>
</gene>
<evidence type="ECO:0000313" key="10">
    <source>
        <dbReference type="RefSeq" id="XP_022323266.1"/>
    </source>
</evidence>
<dbReference type="SUPFAM" id="SSF101898">
    <property type="entry name" value="NHL repeat"/>
    <property type="match status" value="1"/>
</dbReference>
<sequence length="697" mass="79013">MESTLTSELLQCAICLGELDNAYALPCLHSFCSPCLQGHIGVSQKRVSKTLKLKRFPCPTCRVWINSPVRGVADFPKDFRVVKMKDALREWKRKGSHQRIVTCEMCEQDCDSPVEHYCADCQKHLCSQCIRDHDFTSVLSTHIVISLSSTQNGNQSKICSVHLNESIKYHCQTCSLGICVKCIRETHKIHQIIDLDYHSKLKKVEMRNCMDQLRTQNSLLVEVMFNLNSIEGHIRGQHEQIKLQIRKHSHRMINHVYKEQNRLLSEADVHYQQRYEDINSRKEDCQKYIYHVTELQTRLESLLRVQDADTVVKNNTSLVKESQDTELVEKYSKDLVDVPKCAHFMSNNVGKIGHIISRDEETAKPSCADLHQKYGRSDRIQTFEKVLKVTQKTKLIHDSKGIADPVLSYASDDNPVFPVARLLCQIGDRGSKLYQLSLPYGIAFTEDERLVVAENGTGRIQVYTKDGLFLRVIPLPTSCPRSLSLLRENKVVFTDENEKCLKILDVDTSQLFSVSAGHMEKTVSFPFGVASLSDGRFVVSDMIYETVSITTSTGIAEKQLGEEDPSNTYDNPSYLATDVEDNIFVSDSGSHRIKVYDKHGRFLFQFGNDGVKEGHLRYPKGIAVDKTGLIYVADAGNDRVVVFSRLGFFLTVLADKNYGLVRPTGLAYSPTGLLAVSMPDRHEVFVYQLENSIPRQL</sequence>
<evidence type="ECO:0000259" key="8">
    <source>
        <dbReference type="PROSITE" id="PS50119"/>
    </source>
</evidence>
<evidence type="ECO:0000259" key="7">
    <source>
        <dbReference type="PROSITE" id="PS50089"/>
    </source>
</evidence>
<dbReference type="Gene3D" id="3.30.160.60">
    <property type="entry name" value="Classic Zinc Finger"/>
    <property type="match status" value="1"/>
</dbReference>
<dbReference type="KEGG" id="cvn:111124581"/>
<feature type="domain" description="B box-type" evidence="8">
    <location>
        <begin position="98"/>
        <end position="147"/>
    </location>
</feature>
<evidence type="ECO:0000256" key="5">
    <source>
        <dbReference type="PROSITE-ProRule" id="PRU00024"/>
    </source>
</evidence>
<feature type="domain" description="B box-type" evidence="8">
    <location>
        <begin position="154"/>
        <end position="195"/>
    </location>
</feature>
<dbReference type="GO" id="GO:0061630">
    <property type="term" value="F:ubiquitin protein ligase activity"/>
    <property type="evidence" value="ECO:0007669"/>
    <property type="project" value="TreeGrafter"/>
</dbReference>
<dbReference type="SMART" id="SM00336">
    <property type="entry name" value="BBOX"/>
    <property type="match status" value="2"/>
</dbReference>
<dbReference type="InterPro" id="IPR001841">
    <property type="entry name" value="Znf_RING"/>
</dbReference>
<dbReference type="Pfam" id="PF00097">
    <property type="entry name" value="zf-C3HC4"/>
    <property type="match status" value="1"/>
</dbReference>
<evidence type="ECO:0000256" key="3">
    <source>
        <dbReference type="ARBA" id="ARBA00022771"/>
    </source>
</evidence>
<dbReference type="PANTHER" id="PTHR25462">
    <property type="entry name" value="BONUS, ISOFORM C-RELATED"/>
    <property type="match status" value="1"/>
</dbReference>
<dbReference type="InterPro" id="IPR017907">
    <property type="entry name" value="Znf_RING_CS"/>
</dbReference>
<dbReference type="Gene3D" id="2.120.10.30">
    <property type="entry name" value="TolB, C-terminal domain"/>
    <property type="match status" value="2"/>
</dbReference>
<dbReference type="InterPro" id="IPR013083">
    <property type="entry name" value="Znf_RING/FYVE/PHD"/>
</dbReference>
<dbReference type="InterPro" id="IPR001258">
    <property type="entry name" value="NHL_repeat"/>
</dbReference>
<dbReference type="AlphaFoldDB" id="A0A8B8D8R2"/>
<dbReference type="SUPFAM" id="SSF57845">
    <property type="entry name" value="B-box zinc-binding domain"/>
    <property type="match status" value="1"/>
</dbReference>
<reference evidence="10" key="1">
    <citation type="submission" date="2025-08" db="UniProtKB">
        <authorList>
            <consortium name="RefSeq"/>
        </authorList>
    </citation>
    <scope>IDENTIFICATION</scope>
    <source>
        <tissue evidence="10">Whole sample</tissue>
    </source>
</reference>
<evidence type="ECO:0000256" key="4">
    <source>
        <dbReference type="ARBA" id="ARBA00022833"/>
    </source>
</evidence>
<evidence type="ECO:0000313" key="9">
    <source>
        <dbReference type="Proteomes" id="UP000694844"/>
    </source>
</evidence>
<dbReference type="InterPro" id="IPR000315">
    <property type="entry name" value="Znf_B-box"/>
</dbReference>
<organism evidence="9 10">
    <name type="scientific">Crassostrea virginica</name>
    <name type="common">Eastern oyster</name>
    <dbReference type="NCBI Taxonomy" id="6565"/>
    <lineage>
        <taxon>Eukaryota</taxon>
        <taxon>Metazoa</taxon>
        <taxon>Spiralia</taxon>
        <taxon>Lophotrochozoa</taxon>
        <taxon>Mollusca</taxon>
        <taxon>Bivalvia</taxon>
        <taxon>Autobranchia</taxon>
        <taxon>Pteriomorphia</taxon>
        <taxon>Ostreida</taxon>
        <taxon>Ostreoidea</taxon>
        <taxon>Ostreidae</taxon>
        <taxon>Crassostrea</taxon>
    </lineage>
</organism>
<dbReference type="InterPro" id="IPR011042">
    <property type="entry name" value="6-blade_b-propeller_TolB-like"/>
</dbReference>
<dbReference type="InterPro" id="IPR018957">
    <property type="entry name" value="Znf_C3HC4_RING-type"/>
</dbReference>
<evidence type="ECO:0000256" key="6">
    <source>
        <dbReference type="PROSITE-ProRule" id="PRU00504"/>
    </source>
</evidence>
<dbReference type="PROSITE" id="PS51125">
    <property type="entry name" value="NHL"/>
    <property type="match status" value="2"/>
</dbReference>
<keyword evidence="9" id="KW-1185">Reference proteome</keyword>
<dbReference type="SMART" id="SM00184">
    <property type="entry name" value="RING"/>
    <property type="match status" value="1"/>
</dbReference>
<proteinExistence type="predicted"/>
<dbReference type="GO" id="GO:0008270">
    <property type="term" value="F:zinc ion binding"/>
    <property type="evidence" value="ECO:0007669"/>
    <property type="project" value="UniProtKB-KW"/>
</dbReference>
<dbReference type="Pfam" id="PF00643">
    <property type="entry name" value="zf-B_box"/>
    <property type="match status" value="1"/>
</dbReference>
<evidence type="ECO:0000256" key="1">
    <source>
        <dbReference type="ARBA" id="ARBA00022723"/>
    </source>
</evidence>
<dbReference type="SUPFAM" id="SSF57850">
    <property type="entry name" value="RING/U-box"/>
    <property type="match status" value="1"/>
</dbReference>
<dbReference type="PROSITE" id="PS00518">
    <property type="entry name" value="ZF_RING_1"/>
    <property type="match status" value="1"/>
</dbReference>
<dbReference type="PROSITE" id="PS50119">
    <property type="entry name" value="ZF_BBOX"/>
    <property type="match status" value="2"/>
</dbReference>
<keyword evidence="3 5" id="KW-0863">Zinc-finger</keyword>
<dbReference type="CDD" id="cd05819">
    <property type="entry name" value="NHL"/>
    <property type="match status" value="1"/>
</dbReference>
<dbReference type="Gene3D" id="3.30.40.10">
    <property type="entry name" value="Zinc/RING finger domain, C3HC4 (zinc finger)"/>
    <property type="match status" value="1"/>
</dbReference>
<dbReference type="GeneID" id="111124581"/>
<feature type="domain" description="RING-type" evidence="7">
    <location>
        <begin position="12"/>
        <end position="62"/>
    </location>
</feature>
<dbReference type="OrthoDB" id="342730at2759"/>
<keyword evidence="1" id="KW-0479">Metal-binding</keyword>
<protein>
    <submittedName>
        <fullName evidence="10">E3 ubiquitin-protein ligase TRIM71-like</fullName>
    </submittedName>
</protein>
<evidence type="ECO:0000256" key="2">
    <source>
        <dbReference type="ARBA" id="ARBA00022737"/>
    </source>
</evidence>
<dbReference type="PROSITE" id="PS50089">
    <property type="entry name" value="ZF_RING_2"/>
    <property type="match status" value="1"/>
</dbReference>
<dbReference type="GO" id="GO:0005654">
    <property type="term" value="C:nucleoplasm"/>
    <property type="evidence" value="ECO:0007669"/>
    <property type="project" value="TreeGrafter"/>
</dbReference>
<keyword evidence="2" id="KW-0677">Repeat</keyword>
<dbReference type="Pfam" id="PF01436">
    <property type="entry name" value="NHL"/>
    <property type="match status" value="1"/>
</dbReference>
<dbReference type="InterPro" id="IPR047153">
    <property type="entry name" value="TRIM45/56/19-like"/>
</dbReference>
<dbReference type="PANTHER" id="PTHR25462:SF296">
    <property type="entry name" value="MEIOTIC P26, ISOFORM F"/>
    <property type="match status" value="1"/>
</dbReference>
<keyword evidence="4" id="KW-0862">Zinc</keyword>
<feature type="repeat" description="NHL" evidence="6">
    <location>
        <begin position="603"/>
        <end position="646"/>
    </location>
</feature>
<accession>A0A8B8D8R2</accession>
<name>A0A8B8D8R2_CRAVI</name>
<dbReference type="Proteomes" id="UP000694844">
    <property type="component" value="Chromosome 3"/>
</dbReference>
<feature type="repeat" description="NHL" evidence="6">
    <location>
        <begin position="423"/>
        <end position="466"/>
    </location>
</feature>
<dbReference type="RefSeq" id="XP_022323266.1">
    <property type="nucleotide sequence ID" value="XM_022467558.1"/>
</dbReference>